<dbReference type="GO" id="GO:0005524">
    <property type="term" value="F:ATP binding"/>
    <property type="evidence" value="ECO:0007669"/>
    <property type="project" value="UniProtKB-KW"/>
</dbReference>
<evidence type="ECO:0000256" key="6">
    <source>
        <dbReference type="RuleBase" id="RU003331"/>
    </source>
</evidence>
<accession>A0A1F7GGK8</accession>
<evidence type="ECO:0000256" key="4">
    <source>
        <dbReference type="ARBA" id="ARBA00022777"/>
    </source>
</evidence>
<dbReference type="GO" id="GO:0004017">
    <property type="term" value="F:AMP kinase activity"/>
    <property type="evidence" value="ECO:0007669"/>
    <property type="project" value="UniProtKB-EC"/>
</dbReference>
<comment type="catalytic activity">
    <reaction evidence="6">
        <text>AMP + ATP = 2 ADP</text>
        <dbReference type="Rhea" id="RHEA:12973"/>
        <dbReference type="ChEBI" id="CHEBI:30616"/>
        <dbReference type="ChEBI" id="CHEBI:456215"/>
        <dbReference type="ChEBI" id="CHEBI:456216"/>
        <dbReference type="EC" id="2.7.4.3"/>
    </reaction>
</comment>
<evidence type="ECO:0000256" key="5">
    <source>
        <dbReference type="RuleBase" id="RU003330"/>
    </source>
</evidence>
<evidence type="ECO:0000256" key="3">
    <source>
        <dbReference type="ARBA" id="ARBA00022741"/>
    </source>
</evidence>
<keyword evidence="6" id="KW-0067">ATP-binding</keyword>
<dbReference type="CDD" id="cd01428">
    <property type="entry name" value="ADK"/>
    <property type="match status" value="1"/>
</dbReference>
<evidence type="ECO:0000313" key="9">
    <source>
        <dbReference type="Proteomes" id="UP000176850"/>
    </source>
</evidence>
<evidence type="ECO:0000313" key="8">
    <source>
        <dbReference type="EMBL" id="OGK17662.1"/>
    </source>
</evidence>
<reference evidence="8 9" key="1">
    <citation type="journal article" date="2016" name="Nat. Commun.">
        <title>Thousands of microbial genomes shed light on interconnected biogeochemical processes in an aquifer system.</title>
        <authorList>
            <person name="Anantharaman K."/>
            <person name="Brown C.T."/>
            <person name="Hug L.A."/>
            <person name="Sharon I."/>
            <person name="Castelle C.J."/>
            <person name="Probst A.J."/>
            <person name="Thomas B.C."/>
            <person name="Singh A."/>
            <person name="Wilkins M.J."/>
            <person name="Karaoz U."/>
            <person name="Brodie E.L."/>
            <person name="Williams K.H."/>
            <person name="Hubbard S.S."/>
            <person name="Banfield J.F."/>
        </authorList>
    </citation>
    <scope>NUCLEOTIDE SEQUENCE [LARGE SCALE GENOMIC DNA]</scope>
</reference>
<name>A0A1F7GGK8_9BACT</name>
<dbReference type="Pfam" id="PF00406">
    <property type="entry name" value="ADK"/>
    <property type="match status" value="1"/>
</dbReference>
<dbReference type="EC" id="2.7.4.3" evidence="6"/>
<proteinExistence type="inferred from homology"/>
<dbReference type="PRINTS" id="PR00094">
    <property type="entry name" value="ADENYLTKNASE"/>
</dbReference>
<evidence type="ECO:0000256" key="2">
    <source>
        <dbReference type="ARBA" id="ARBA00022727"/>
    </source>
</evidence>
<dbReference type="InterPro" id="IPR000850">
    <property type="entry name" value="Adenylat/UMP-CMP_kin"/>
</dbReference>
<keyword evidence="3 6" id="KW-0547">Nucleotide-binding</keyword>
<evidence type="ECO:0000256" key="1">
    <source>
        <dbReference type="ARBA" id="ARBA00022679"/>
    </source>
</evidence>
<protein>
    <recommendedName>
        <fullName evidence="6">Adenylate kinase</fullName>
        <ecNumber evidence="6">2.7.4.3</ecNumber>
    </recommendedName>
</protein>
<keyword evidence="1 5" id="KW-0808">Transferase</keyword>
<dbReference type="InterPro" id="IPR027417">
    <property type="entry name" value="P-loop_NTPase"/>
</dbReference>
<comment type="subcellular location">
    <subcellularLocation>
        <location evidence="6">Cytoplasm</location>
    </subcellularLocation>
</comment>
<comment type="caution">
    <text evidence="8">The sequence shown here is derived from an EMBL/GenBank/DDBJ whole genome shotgun (WGS) entry which is preliminary data.</text>
</comment>
<sequence length="220" mass="25294">MNPPNPESLHFIFLYGKVGAGKDTQATELLNTSPYATVINTGEIFRNARDHDNRYHDQLLPYIQAVEEEGRLIPDDVIIDIVRQEVMESEAEGNKIFIFSGFPRTEPQLTAVDSMLANLRSNHEVHEDHVLLLVQDTLSQERARTRREEAAERGMEPRKDDDPETVVKRLRAYHDLIDPMLHRLARKHRLQIVRGDKSIKVVEEAVKTKVEGHSQRGKEM</sequence>
<dbReference type="AlphaFoldDB" id="A0A1F7GGK8"/>
<dbReference type="PANTHER" id="PTHR23359">
    <property type="entry name" value="NUCLEOTIDE KINASE"/>
    <property type="match status" value="1"/>
</dbReference>
<feature type="region of interest" description="Disordered" evidence="7">
    <location>
        <begin position="142"/>
        <end position="163"/>
    </location>
</feature>
<dbReference type="SUPFAM" id="SSF52540">
    <property type="entry name" value="P-loop containing nucleoside triphosphate hydrolases"/>
    <property type="match status" value="1"/>
</dbReference>
<dbReference type="Gene3D" id="3.40.50.300">
    <property type="entry name" value="P-loop containing nucleotide triphosphate hydrolases"/>
    <property type="match status" value="1"/>
</dbReference>
<dbReference type="GO" id="GO:0005737">
    <property type="term" value="C:cytoplasm"/>
    <property type="evidence" value="ECO:0007669"/>
    <property type="project" value="UniProtKB-SubCell"/>
</dbReference>
<dbReference type="EMBL" id="MFZH01000039">
    <property type="protein sequence ID" value="OGK17662.1"/>
    <property type="molecule type" value="Genomic_DNA"/>
</dbReference>
<keyword evidence="4 5" id="KW-0418">Kinase</keyword>
<organism evidence="8 9">
    <name type="scientific">Candidatus Roizmanbacteria bacterium RIFCSPHIGHO2_01_FULL_39_24</name>
    <dbReference type="NCBI Taxonomy" id="1802032"/>
    <lineage>
        <taxon>Bacteria</taxon>
        <taxon>Candidatus Roizmaniibacteriota</taxon>
    </lineage>
</organism>
<dbReference type="Proteomes" id="UP000176850">
    <property type="component" value="Unassembled WGS sequence"/>
</dbReference>
<evidence type="ECO:0000256" key="7">
    <source>
        <dbReference type="SAM" id="MobiDB-lite"/>
    </source>
</evidence>
<gene>
    <name evidence="8" type="ORF">A2799_04420</name>
</gene>
<comment type="similarity">
    <text evidence="5">Belongs to the adenylate kinase family.</text>
</comment>
<comment type="subunit">
    <text evidence="6">Monomer.</text>
</comment>
<keyword evidence="2" id="KW-0545">Nucleotide biosynthesis</keyword>